<feature type="non-terminal residue" evidence="1">
    <location>
        <position position="1"/>
    </location>
</feature>
<protein>
    <submittedName>
        <fullName evidence="1">Uncharacterized protein</fullName>
    </submittedName>
</protein>
<accession>A0A381ZIN5</accession>
<dbReference type="AlphaFoldDB" id="A0A381ZIN5"/>
<organism evidence="1">
    <name type="scientific">marine metagenome</name>
    <dbReference type="NCBI Taxonomy" id="408172"/>
    <lineage>
        <taxon>unclassified sequences</taxon>
        <taxon>metagenomes</taxon>
        <taxon>ecological metagenomes</taxon>
    </lineage>
</organism>
<feature type="non-terminal residue" evidence="1">
    <location>
        <position position="36"/>
    </location>
</feature>
<proteinExistence type="predicted"/>
<name>A0A381ZIN5_9ZZZZ</name>
<reference evidence="1" key="1">
    <citation type="submission" date="2018-05" db="EMBL/GenBank/DDBJ databases">
        <authorList>
            <person name="Lanie J.A."/>
            <person name="Ng W.-L."/>
            <person name="Kazmierczak K.M."/>
            <person name="Andrzejewski T.M."/>
            <person name="Davidsen T.M."/>
            <person name="Wayne K.J."/>
            <person name="Tettelin H."/>
            <person name="Glass J.I."/>
            <person name="Rusch D."/>
            <person name="Podicherti R."/>
            <person name="Tsui H.-C.T."/>
            <person name="Winkler M.E."/>
        </authorList>
    </citation>
    <scope>NUCLEOTIDE SEQUENCE</scope>
</reference>
<sequence>MLLLGDIGNTETKICLVSLNNKIIKKIIFSSKNITN</sequence>
<gene>
    <name evidence="1" type="ORF">METZ01_LOCUS141461</name>
</gene>
<dbReference type="EMBL" id="UINC01021314">
    <property type="protein sequence ID" value="SVA88607.1"/>
    <property type="molecule type" value="Genomic_DNA"/>
</dbReference>
<evidence type="ECO:0000313" key="1">
    <source>
        <dbReference type="EMBL" id="SVA88607.1"/>
    </source>
</evidence>